<name>A0A0R1GSP9_9LACO</name>
<feature type="domain" description="Peptidase C39-like" evidence="4">
    <location>
        <begin position="114"/>
        <end position="253"/>
    </location>
</feature>
<dbReference type="Pfam" id="PF13529">
    <property type="entry name" value="Peptidase_C39_2"/>
    <property type="match status" value="1"/>
</dbReference>
<evidence type="ECO:0008006" key="7">
    <source>
        <dbReference type="Google" id="ProtNLM"/>
    </source>
</evidence>
<evidence type="ECO:0000256" key="1">
    <source>
        <dbReference type="ARBA" id="ARBA00022729"/>
    </source>
</evidence>
<feature type="chain" id="PRO_5006404708" description="Peptidase C39-like domain-containing protein" evidence="2">
    <location>
        <begin position="27"/>
        <end position="285"/>
    </location>
</feature>
<organism evidence="5 6">
    <name type="scientific">Levilactobacillus parabrevis ATCC 53295</name>
    <dbReference type="NCBI Taxonomy" id="1267003"/>
    <lineage>
        <taxon>Bacteria</taxon>
        <taxon>Bacillati</taxon>
        <taxon>Bacillota</taxon>
        <taxon>Bacilli</taxon>
        <taxon>Lactobacillales</taxon>
        <taxon>Lactobacillaceae</taxon>
        <taxon>Levilactobacillus</taxon>
    </lineage>
</organism>
<proteinExistence type="predicted"/>
<accession>A0A0R1GSP9</accession>
<dbReference type="InterPro" id="IPR025987">
    <property type="entry name" value="GW_dom"/>
</dbReference>
<dbReference type="PANTHER" id="PTHR37806">
    <property type="entry name" value="LMO0724 PROTEIN"/>
    <property type="match status" value="1"/>
</dbReference>
<dbReference type="PANTHER" id="PTHR37806:SF1">
    <property type="entry name" value="PEPTIDASE C39-LIKE DOMAIN-CONTAINING PROTEIN"/>
    <property type="match status" value="1"/>
</dbReference>
<keyword evidence="1 2" id="KW-0732">Signal</keyword>
<evidence type="ECO:0000259" key="3">
    <source>
        <dbReference type="Pfam" id="PF13457"/>
    </source>
</evidence>
<keyword evidence="6" id="KW-1185">Reference proteome</keyword>
<dbReference type="Gene3D" id="3.90.70.10">
    <property type="entry name" value="Cysteine proteinases"/>
    <property type="match status" value="1"/>
</dbReference>
<dbReference type="SUPFAM" id="SSF82057">
    <property type="entry name" value="Prokaryotic SH3-related domain"/>
    <property type="match status" value="1"/>
</dbReference>
<protein>
    <recommendedName>
        <fullName evidence="7">Peptidase C39-like domain-containing protein</fullName>
    </recommendedName>
</protein>
<dbReference type="EMBL" id="AZCZ01000014">
    <property type="protein sequence ID" value="KRK36997.1"/>
    <property type="molecule type" value="Genomic_DNA"/>
</dbReference>
<dbReference type="InterPro" id="IPR038200">
    <property type="entry name" value="GW_dom_sf"/>
</dbReference>
<comment type="caution">
    <text evidence="5">The sequence shown here is derived from an EMBL/GenBank/DDBJ whole genome shotgun (WGS) entry which is preliminary data.</text>
</comment>
<feature type="signal peptide" evidence="2">
    <location>
        <begin position="1"/>
        <end position="26"/>
    </location>
</feature>
<dbReference type="AlphaFoldDB" id="A0A0R1GSP9"/>
<dbReference type="Proteomes" id="UP000051176">
    <property type="component" value="Unassembled WGS sequence"/>
</dbReference>
<dbReference type="STRING" id="357278.IV61_GL000400"/>
<dbReference type="PATRIC" id="fig|1267003.4.peg.455"/>
<feature type="domain" description="GW" evidence="3">
    <location>
        <begin position="39"/>
        <end position="106"/>
    </location>
</feature>
<evidence type="ECO:0000259" key="4">
    <source>
        <dbReference type="Pfam" id="PF13529"/>
    </source>
</evidence>
<dbReference type="RefSeq" id="WP_020089207.1">
    <property type="nucleotide sequence ID" value="NZ_AZCZ01000014.1"/>
</dbReference>
<sequence length="285" mass="31847">MKKGIKLLSIVAFVGLLLVGVQSASASTTTYSVKSGRQYNSRVIKSKGWRLWNKPYVKGAKSVRKAGNLAGKLMQVNQVAKKGQTAYFQLSRRGYNYGWINATAVKLPTSYVLPYTYTSQLSPTYAPNACEAASLKMALSVKGIATKTSLKTIINRMPKAKTPNKGFVGNPYTESRPGETRTIYPAPLTKYAKTYDQLATNITGASKVQLIREVKRGNAVVFAGAWRMQQQRPYHVLTLVGYKHGKFLVADPYMKKGWPNKVYWTSTRNFMTVYHSRHSRAITIR</sequence>
<dbReference type="Gene3D" id="2.30.30.170">
    <property type="match status" value="1"/>
</dbReference>
<dbReference type="InterPro" id="IPR039564">
    <property type="entry name" value="Peptidase_C39-like"/>
</dbReference>
<evidence type="ECO:0000313" key="5">
    <source>
        <dbReference type="EMBL" id="KRK36997.1"/>
    </source>
</evidence>
<dbReference type="eggNOG" id="COG4990">
    <property type="taxonomic scope" value="Bacteria"/>
</dbReference>
<evidence type="ECO:0000313" key="6">
    <source>
        <dbReference type="Proteomes" id="UP000051176"/>
    </source>
</evidence>
<dbReference type="OrthoDB" id="1654093at2"/>
<gene>
    <name evidence="5" type="ORF">FD07_GL000420</name>
</gene>
<reference evidence="5 6" key="1">
    <citation type="journal article" date="2015" name="Genome Announc.">
        <title>Expanding the biotechnology potential of lactobacilli through comparative genomics of 213 strains and associated genera.</title>
        <authorList>
            <person name="Sun Z."/>
            <person name="Harris H.M."/>
            <person name="McCann A."/>
            <person name="Guo C."/>
            <person name="Argimon S."/>
            <person name="Zhang W."/>
            <person name="Yang X."/>
            <person name="Jeffery I.B."/>
            <person name="Cooney J.C."/>
            <person name="Kagawa T.F."/>
            <person name="Liu W."/>
            <person name="Song Y."/>
            <person name="Salvetti E."/>
            <person name="Wrobel A."/>
            <person name="Rasinkangas P."/>
            <person name="Parkhill J."/>
            <person name="Rea M.C."/>
            <person name="O'Sullivan O."/>
            <person name="Ritari J."/>
            <person name="Douillard F.P."/>
            <person name="Paul Ross R."/>
            <person name="Yang R."/>
            <person name="Briner A.E."/>
            <person name="Felis G.E."/>
            <person name="de Vos W.M."/>
            <person name="Barrangou R."/>
            <person name="Klaenhammer T.R."/>
            <person name="Caufield P.W."/>
            <person name="Cui Y."/>
            <person name="Zhang H."/>
            <person name="O'Toole P.W."/>
        </authorList>
    </citation>
    <scope>NUCLEOTIDE SEQUENCE [LARGE SCALE GENOMIC DNA]</scope>
    <source>
        <strain evidence="5 6">ATCC 53295</strain>
    </source>
</reference>
<dbReference type="Pfam" id="PF13457">
    <property type="entry name" value="GW"/>
    <property type="match status" value="1"/>
</dbReference>
<evidence type="ECO:0000256" key="2">
    <source>
        <dbReference type="SAM" id="SignalP"/>
    </source>
</evidence>